<protein>
    <submittedName>
        <fullName evidence="2">Uncharacterized protein</fullName>
    </submittedName>
</protein>
<feature type="chain" id="PRO_5014385722" evidence="1">
    <location>
        <begin position="19"/>
        <end position="79"/>
    </location>
</feature>
<keyword evidence="1" id="KW-0732">Signal</keyword>
<organism evidence="2 3">
    <name type="scientific">Trichoderma harzianum</name>
    <name type="common">Hypocrea lixii</name>
    <dbReference type="NCBI Taxonomy" id="5544"/>
    <lineage>
        <taxon>Eukaryota</taxon>
        <taxon>Fungi</taxon>
        <taxon>Dikarya</taxon>
        <taxon>Ascomycota</taxon>
        <taxon>Pezizomycotina</taxon>
        <taxon>Sordariomycetes</taxon>
        <taxon>Hypocreomycetidae</taxon>
        <taxon>Hypocreales</taxon>
        <taxon>Hypocreaceae</taxon>
        <taxon>Trichoderma</taxon>
    </lineage>
</organism>
<feature type="signal peptide" evidence="1">
    <location>
        <begin position="1"/>
        <end position="18"/>
    </location>
</feature>
<evidence type="ECO:0000313" key="3">
    <source>
        <dbReference type="Proteomes" id="UP000236290"/>
    </source>
</evidence>
<proteinExistence type="predicted"/>
<evidence type="ECO:0000313" key="2">
    <source>
        <dbReference type="EMBL" id="PNP51754.1"/>
    </source>
</evidence>
<comment type="caution">
    <text evidence="2">The sequence shown here is derived from an EMBL/GenBank/DDBJ whole genome shotgun (WGS) entry which is preliminary data.</text>
</comment>
<accession>A0A2K0U1U7</accession>
<evidence type="ECO:0000256" key="1">
    <source>
        <dbReference type="SAM" id="SignalP"/>
    </source>
</evidence>
<name>A0A2K0U1U7_TRIHA</name>
<gene>
    <name evidence="2" type="ORF">THARTR1_07523</name>
</gene>
<dbReference type="AlphaFoldDB" id="A0A2K0U1U7"/>
<dbReference type="Proteomes" id="UP000236290">
    <property type="component" value="Unassembled WGS sequence"/>
</dbReference>
<dbReference type="EMBL" id="MTYI01000118">
    <property type="protein sequence ID" value="PNP51754.1"/>
    <property type="molecule type" value="Genomic_DNA"/>
</dbReference>
<sequence>MWSLIWALVGCVVMFILGRVNSPMFISIAAIKNYYDTPLTPPTPSKVYMIVEATTGKAVTVAYGVPYLQHIKDNNEYTH</sequence>
<reference evidence="2 3" key="1">
    <citation type="submission" date="2017-02" db="EMBL/GenBank/DDBJ databases">
        <title>Genomes of Trichoderma spp. with biocontrol activity.</title>
        <authorList>
            <person name="Gardiner D."/>
            <person name="Kazan K."/>
            <person name="Vos C."/>
            <person name="Harvey P."/>
        </authorList>
    </citation>
    <scope>NUCLEOTIDE SEQUENCE [LARGE SCALE GENOMIC DNA]</scope>
    <source>
        <strain evidence="2 3">Tr1</strain>
    </source>
</reference>